<feature type="transmembrane region" description="Helical" evidence="1">
    <location>
        <begin position="45"/>
        <end position="63"/>
    </location>
</feature>
<keyword evidence="1" id="KW-1133">Transmembrane helix</keyword>
<keyword evidence="3" id="KW-1185">Reference proteome</keyword>
<keyword evidence="1" id="KW-0472">Membrane</keyword>
<keyword evidence="1" id="KW-0812">Transmembrane</keyword>
<gene>
    <name evidence="2" type="ORF">HNQ73_002896</name>
</gene>
<name>A0A841KJ30_9HYPH</name>
<accession>A0A841KJ30</accession>
<evidence type="ECO:0000256" key="1">
    <source>
        <dbReference type="SAM" id="Phobius"/>
    </source>
</evidence>
<dbReference type="Proteomes" id="UP000588017">
    <property type="component" value="Unassembled WGS sequence"/>
</dbReference>
<reference evidence="2 3" key="1">
    <citation type="submission" date="2020-08" db="EMBL/GenBank/DDBJ databases">
        <title>Genomic Encyclopedia of Type Strains, Phase IV (KMG-IV): sequencing the most valuable type-strain genomes for metagenomic binning, comparative biology and taxonomic classification.</title>
        <authorList>
            <person name="Goeker M."/>
        </authorList>
    </citation>
    <scope>NUCLEOTIDE SEQUENCE [LARGE SCALE GENOMIC DNA]</scope>
    <source>
        <strain evidence="2 3">DSM 101465</strain>
    </source>
</reference>
<dbReference type="AlphaFoldDB" id="A0A841KJ30"/>
<dbReference type="EMBL" id="JACHEH010000006">
    <property type="protein sequence ID" value="MBB6169259.1"/>
    <property type="molecule type" value="Genomic_DNA"/>
</dbReference>
<protein>
    <submittedName>
        <fullName evidence="2">Uncharacterized protein</fullName>
    </submittedName>
</protein>
<evidence type="ECO:0000313" key="3">
    <source>
        <dbReference type="Proteomes" id="UP000588017"/>
    </source>
</evidence>
<comment type="caution">
    <text evidence="2">The sequence shown here is derived from an EMBL/GenBank/DDBJ whole genome shotgun (WGS) entry which is preliminary data.</text>
</comment>
<feature type="transmembrane region" description="Helical" evidence="1">
    <location>
        <begin position="104"/>
        <end position="125"/>
    </location>
</feature>
<proteinExistence type="predicted"/>
<feature type="transmembrane region" description="Helical" evidence="1">
    <location>
        <begin position="75"/>
        <end position="98"/>
    </location>
</feature>
<sequence>MPTKRSMSFLRLALLGDGVASEATGLAMIAGAGLLEGVLGLPESLLRYAGLFLVPYAIVVAFVGTRERIARGAVLAIVAVNLLWVVESLALLVGGWVAPTALGTAFVLFQAAVVGGFAAAQWLGLRRDAALSPA</sequence>
<organism evidence="2 3">
    <name type="scientific">Chelatococcus composti</name>
    <dbReference type="NCBI Taxonomy" id="1743235"/>
    <lineage>
        <taxon>Bacteria</taxon>
        <taxon>Pseudomonadati</taxon>
        <taxon>Pseudomonadota</taxon>
        <taxon>Alphaproteobacteria</taxon>
        <taxon>Hyphomicrobiales</taxon>
        <taxon>Chelatococcaceae</taxon>
        <taxon>Chelatococcus</taxon>
    </lineage>
</organism>
<dbReference type="RefSeq" id="WP_183335570.1">
    <property type="nucleotide sequence ID" value="NZ_BMHX01000006.1"/>
</dbReference>
<evidence type="ECO:0000313" key="2">
    <source>
        <dbReference type="EMBL" id="MBB6169259.1"/>
    </source>
</evidence>